<organism evidence="1 2">
    <name type="scientific">Melastoma candidum</name>
    <dbReference type="NCBI Taxonomy" id="119954"/>
    <lineage>
        <taxon>Eukaryota</taxon>
        <taxon>Viridiplantae</taxon>
        <taxon>Streptophyta</taxon>
        <taxon>Embryophyta</taxon>
        <taxon>Tracheophyta</taxon>
        <taxon>Spermatophyta</taxon>
        <taxon>Magnoliopsida</taxon>
        <taxon>eudicotyledons</taxon>
        <taxon>Gunneridae</taxon>
        <taxon>Pentapetalae</taxon>
        <taxon>rosids</taxon>
        <taxon>malvids</taxon>
        <taxon>Myrtales</taxon>
        <taxon>Melastomataceae</taxon>
        <taxon>Melastomatoideae</taxon>
        <taxon>Melastomateae</taxon>
        <taxon>Melastoma</taxon>
    </lineage>
</organism>
<name>A0ACB9SGD7_9MYRT</name>
<sequence>MVMKVSSSMPADLSPPESASDPDEKEISDDEDDDRNHKHRRRETRSESSEKDSTEPTITRPFRKHNRSFQNGCPAKDNESQANQSWKNFDSSERDFNKFERRQLGSTSFTRLARPNQSFNGNMGPGRGRGRDNGAWNLRDPRLNSVDLASQMIQRGPVPPGFFPGRGLPGVPGVQNGSWGTFGLLPGAAGCMEALAPVGLQGTFVPPIASSVNMGIPRQRCRDFEERGFCLRGDMCLMEHGVNRIVVEDVQSLSQFNLPVSLPSAPILGAPPVPGALASVSSSSAMLMNNKGPHGKTGRTIVPDAAVNSSYTASGNLSASDLYDPDQLLWSNGGPEEPPPLSLHSHHPDDPALLDHDNVSHPARKAADMGHRDGGIKLPAAPQGTSLSVWGRIRRGKKDPKGEFGSNVSTSGFSGNESGVASAGGTRSSYWGKQIIANVSEQKAIVASNQGQSDAINTPRKPTQKALRTLFVNGIPLKNNKREALFSHFKKFGEVIDIHIPSNSERAFVQFSKREEAESALLSPDAVMGNRFIKLWWANRDNIVDEEMGNLPSNPKLMTAISVPGNISSAGRGKDIHSAPSKVGEAAELGTHLQVSDPSKPPITSGPKVTPANQKKLGSLELLKEELRKKQELLDRKRDEFKRQLVKLERQATVKGDVISEPSNKRLKVGSASEVDDVSTPRSSDVAAAVSVKLLRISDVMASSQYEVTNGSSNSAVSVDPPSASSSLLAESSSPVKGPTRSSLDFIPISLDNEQDGDSCPISFKILPPLPTGLANVAALEEHFSAYGELTLVKLEDMDGQRDGDETRTAETLSAGIGFSTQASADRAFNDGKCWQGQTMNFQWSADSSNVAPPANGELPSSANPRDSNGPHLGEESGEKS</sequence>
<protein>
    <submittedName>
        <fullName evidence="1">Uncharacterized protein</fullName>
    </submittedName>
</protein>
<proteinExistence type="predicted"/>
<reference evidence="2" key="1">
    <citation type="journal article" date="2023" name="Front. Plant Sci.">
        <title>Chromosomal-level genome assembly of Melastoma candidum provides insights into trichome evolution.</title>
        <authorList>
            <person name="Zhong Y."/>
            <person name="Wu W."/>
            <person name="Sun C."/>
            <person name="Zou P."/>
            <person name="Liu Y."/>
            <person name="Dai S."/>
            <person name="Zhou R."/>
        </authorList>
    </citation>
    <scope>NUCLEOTIDE SEQUENCE [LARGE SCALE GENOMIC DNA]</scope>
</reference>
<evidence type="ECO:0000313" key="1">
    <source>
        <dbReference type="EMBL" id="KAI4389121.1"/>
    </source>
</evidence>
<gene>
    <name evidence="1" type="ORF">MLD38_001381</name>
</gene>
<dbReference type="EMBL" id="CM042880">
    <property type="protein sequence ID" value="KAI4389121.1"/>
    <property type="molecule type" value="Genomic_DNA"/>
</dbReference>
<evidence type="ECO:0000313" key="2">
    <source>
        <dbReference type="Proteomes" id="UP001057402"/>
    </source>
</evidence>
<dbReference type="Proteomes" id="UP001057402">
    <property type="component" value="Chromosome 1"/>
</dbReference>
<accession>A0ACB9SGD7</accession>
<keyword evidence="2" id="KW-1185">Reference proteome</keyword>
<comment type="caution">
    <text evidence="1">The sequence shown here is derived from an EMBL/GenBank/DDBJ whole genome shotgun (WGS) entry which is preliminary data.</text>
</comment>